<dbReference type="OrthoDB" id="457670at2"/>
<feature type="transmembrane region" description="Helical" evidence="6">
    <location>
        <begin position="195"/>
        <end position="218"/>
    </location>
</feature>
<comment type="caution">
    <text evidence="7">The sequence shown here is derived from an EMBL/GenBank/DDBJ whole genome shotgun (WGS) entry which is preliminary data.</text>
</comment>
<dbReference type="GO" id="GO:0005886">
    <property type="term" value="C:plasma membrane"/>
    <property type="evidence" value="ECO:0007669"/>
    <property type="project" value="UniProtKB-SubCell"/>
</dbReference>
<dbReference type="EMBL" id="SRIO01000001">
    <property type="protein sequence ID" value="TFZ84121.1"/>
    <property type="molecule type" value="Genomic_DNA"/>
</dbReference>
<feature type="transmembrane region" description="Helical" evidence="6">
    <location>
        <begin position="143"/>
        <end position="175"/>
    </location>
</feature>
<proteinExistence type="inferred from homology"/>
<gene>
    <name evidence="7" type="ORF">E4680_00870</name>
</gene>
<feature type="transmembrane region" description="Helical" evidence="6">
    <location>
        <begin position="101"/>
        <end position="123"/>
    </location>
</feature>
<protein>
    <recommendedName>
        <fullName evidence="6">Probable membrane transporter protein</fullName>
    </recommendedName>
</protein>
<comment type="similarity">
    <text evidence="2 6">Belongs to the 4-toluene sulfonate uptake permease (TSUP) (TC 2.A.102) family.</text>
</comment>
<evidence type="ECO:0000256" key="3">
    <source>
        <dbReference type="ARBA" id="ARBA00022692"/>
    </source>
</evidence>
<evidence type="ECO:0000313" key="7">
    <source>
        <dbReference type="EMBL" id="TFZ84121.1"/>
    </source>
</evidence>
<evidence type="ECO:0000313" key="8">
    <source>
        <dbReference type="Proteomes" id="UP000297890"/>
    </source>
</evidence>
<keyword evidence="5 6" id="KW-0472">Membrane</keyword>
<keyword evidence="3 6" id="KW-0812">Transmembrane</keyword>
<comment type="subcellular location">
    <subcellularLocation>
        <location evidence="6">Cell membrane</location>
        <topology evidence="6">Multi-pass membrane protein</topology>
    </subcellularLocation>
    <subcellularLocation>
        <location evidence="1">Membrane</location>
        <topology evidence="1">Multi-pass membrane protein</topology>
    </subcellularLocation>
</comment>
<evidence type="ECO:0000256" key="6">
    <source>
        <dbReference type="RuleBase" id="RU363041"/>
    </source>
</evidence>
<evidence type="ECO:0000256" key="5">
    <source>
        <dbReference type="ARBA" id="ARBA00023136"/>
    </source>
</evidence>
<name>A0A4Z0FFD0_9GAMM</name>
<sequence>MPSSNAARATFVRPCQLLLIQSAPVWAPVHSHADSWDNSFAVAPCSRKIGPKRGVLEILVFYVIAGAIAGLLGGLLGIGGGMILVPVLVYTLPAQGVDSAVLMQTALGTSLATIALTAVSSILAHHRRGSVPWHVVSRMTPGIVLGTLLAGSLAAVLPGALLRRGFGAFLLFVALRSLRPPRRDPGRALPGTWRLMGAGGGIGLLSGLTGIGGGSLTMPYLSRRGLDLKSAIGGAAACGLPIAISGTISYLIAGRTAAGLAPGSSGFIYWPAVAGMGIATLWCAPYGARLAHRLPERGVRAIFAGFCVLVGLRMVLA</sequence>
<keyword evidence="6" id="KW-1003">Cell membrane</keyword>
<feature type="transmembrane region" description="Helical" evidence="6">
    <location>
        <begin position="230"/>
        <end position="252"/>
    </location>
</feature>
<feature type="transmembrane region" description="Helical" evidence="6">
    <location>
        <begin position="56"/>
        <end position="89"/>
    </location>
</feature>
<dbReference type="Proteomes" id="UP000297890">
    <property type="component" value="Unassembled WGS sequence"/>
</dbReference>
<reference evidence="7 8" key="1">
    <citation type="journal article" date="2019" name="ISME J.">
        <title>Candidatus Macondimonas diazotrophica, a novel gammaproteobacterial genus dominating crude-oil-contaminated coastal sediments.</title>
        <authorList>
            <person name="Karthikeyan S."/>
            <person name="Konstantinidis K."/>
        </authorList>
    </citation>
    <scope>NUCLEOTIDE SEQUENCE [LARGE SCALE GENOMIC DNA]</scope>
    <source>
        <strain evidence="7 8">KTK01</strain>
    </source>
</reference>
<keyword evidence="8" id="KW-1185">Reference proteome</keyword>
<dbReference type="PANTHER" id="PTHR43483:SF3">
    <property type="entry name" value="MEMBRANE TRANSPORTER PROTEIN HI_0806-RELATED"/>
    <property type="match status" value="1"/>
</dbReference>
<evidence type="ECO:0000256" key="2">
    <source>
        <dbReference type="ARBA" id="ARBA00009142"/>
    </source>
</evidence>
<accession>A0A4Z0FFD0</accession>
<dbReference type="AlphaFoldDB" id="A0A4Z0FFD0"/>
<dbReference type="InterPro" id="IPR002781">
    <property type="entry name" value="TM_pro_TauE-like"/>
</dbReference>
<feature type="transmembrane region" description="Helical" evidence="6">
    <location>
        <begin position="298"/>
        <end position="316"/>
    </location>
</feature>
<feature type="transmembrane region" description="Helical" evidence="6">
    <location>
        <begin position="267"/>
        <end position="286"/>
    </location>
</feature>
<dbReference type="PANTHER" id="PTHR43483">
    <property type="entry name" value="MEMBRANE TRANSPORTER PROTEIN HI_0806-RELATED"/>
    <property type="match status" value="1"/>
</dbReference>
<evidence type="ECO:0000256" key="1">
    <source>
        <dbReference type="ARBA" id="ARBA00004141"/>
    </source>
</evidence>
<keyword evidence="4 6" id="KW-1133">Transmembrane helix</keyword>
<organism evidence="7 8">
    <name type="scientific">Candidatus Macondimonas diazotrophica</name>
    <dbReference type="NCBI Taxonomy" id="2305248"/>
    <lineage>
        <taxon>Bacteria</taxon>
        <taxon>Pseudomonadati</taxon>
        <taxon>Pseudomonadota</taxon>
        <taxon>Gammaproteobacteria</taxon>
        <taxon>Chromatiales</taxon>
        <taxon>Ectothiorhodospiraceae</taxon>
        <taxon>Candidatus Macondimonas</taxon>
    </lineage>
</organism>
<dbReference type="Pfam" id="PF01925">
    <property type="entry name" value="TauE"/>
    <property type="match status" value="1"/>
</dbReference>
<evidence type="ECO:0000256" key="4">
    <source>
        <dbReference type="ARBA" id="ARBA00022989"/>
    </source>
</evidence>